<dbReference type="InterPro" id="IPR011545">
    <property type="entry name" value="DEAD/DEAH_box_helicase_dom"/>
</dbReference>
<comment type="caution">
    <text evidence="5">The sequence shown here is derived from an EMBL/GenBank/DDBJ whole genome shotgun (WGS) entry which is preliminary data.</text>
</comment>
<dbReference type="PROSITE" id="PS51194">
    <property type="entry name" value="HELICASE_CTER"/>
    <property type="match status" value="1"/>
</dbReference>
<accession>A0ABQ3K9Q5</accession>
<evidence type="ECO:0000259" key="4">
    <source>
        <dbReference type="PROSITE" id="PS51194"/>
    </source>
</evidence>
<evidence type="ECO:0000256" key="2">
    <source>
        <dbReference type="ARBA" id="ARBA00022840"/>
    </source>
</evidence>
<dbReference type="PANTHER" id="PTHR47957">
    <property type="entry name" value="ATP-DEPENDENT HELICASE HRQ1"/>
    <property type="match status" value="1"/>
</dbReference>
<name>A0ABQ3K9Q5_9DEIO</name>
<feature type="domain" description="Helicase C-terminal" evidence="4">
    <location>
        <begin position="1054"/>
        <end position="1250"/>
    </location>
</feature>
<dbReference type="Gene3D" id="3.40.50.300">
    <property type="entry name" value="P-loop containing nucleotide triphosphate hydrolases"/>
    <property type="match status" value="2"/>
</dbReference>
<evidence type="ECO:0000259" key="3">
    <source>
        <dbReference type="PROSITE" id="PS51192"/>
    </source>
</evidence>
<dbReference type="PANTHER" id="PTHR47957:SF3">
    <property type="entry name" value="ATP-DEPENDENT HELICASE HRQ1"/>
    <property type="match status" value="1"/>
</dbReference>
<proteinExistence type="predicted"/>
<dbReference type="EMBL" id="BNAL01000037">
    <property type="protein sequence ID" value="GHG09711.1"/>
    <property type="molecule type" value="Genomic_DNA"/>
</dbReference>
<dbReference type="Pfam" id="PF00271">
    <property type="entry name" value="Helicase_C"/>
    <property type="match status" value="1"/>
</dbReference>
<dbReference type="Pfam" id="PF00270">
    <property type="entry name" value="DEAD"/>
    <property type="match status" value="1"/>
</dbReference>
<organism evidence="5 6">
    <name type="scientific">Deinococcus piscis</name>
    <dbReference type="NCBI Taxonomy" id="394230"/>
    <lineage>
        <taxon>Bacteria</taxon>
        <taxon>Thermotogati</taxon>
        <taxon>Deinococcota</taxon>
        <taxon>Deinococci</taxon>
        <taxon>Deinococcales</taxon>
        <taxon>Deinococcaceae</taxon>
        <taxon>Deinococcus</taxon>
    </lineage>
</organism>
<sequence length="1817" mass="202446">MQMNDPLAIQSRLERIYRLYVESAFPLKYEGLAAERRQLLQEVGTLAQPALIEPVPTYPSSGLTLEAAAKSLGTEYRDLAPLAGPLFPAGRTLYQHQWQALQGSLEGQDVVVTTGTGSGKTESFMLPLLAALAAESRKWPAPQPQPEEHSWWQGKGERLAQWGHSTRPHAIRGLILYPLNALVEDQLRRLRSVLDAPEVTAWMDRERKGNRFTFGRYTSLAPLAGPIDEKRTEKLREILREREAEWRRVSEKFRGHNGGHQYHFPNPESGELWSRWDAQETPPDLLITNYSMLNIMLMRALEQGMFEQTKQWLAADPSHVFHLVVDELHAYRGTPGTEVSYILRLLFERLGLKPDSPQLRILATSASLSGDENGKAFLSEFFGREARRFEVIGTPQVPPKRTPDLGEFAAAFAEFAEQNPAPDLDSGKTAIREDSKDQLGQRLGSPDLAQGLQDADIPEALRAACWDEKLGVRATSSINLAAKLFPQYADPDKALRGTLLALASTKHVQAVRAHLFFQNVQNLWVCVNAGCGRQSQEGEAEAQVGRIHSTHRLTCDCGSRVLDLLVCEVCGEVFLGAHRKSTHDKEKILSADRSDLEGIPDQMDNRTYGRYAVLWPVENHDITPANPDYDWNRRERRWQSHYLEKATGLIVPRLPKGESPNQFQPVWLYSIVSRQAADADYESAFPPICPACDSDYRRREILPTPIRHHRTGFQKAAQVLASTLMREVSPEERKLVVFSDSRQDAARLAAGMERDHFRDMVRVALLGTLQEYSADLEAAVRFNFQSVTQSNPIALEKLQAINPALAVAAQKTILPTDAQQAAQFMLRPNASSLLAFLLHAPLPEVAQQEITELLTQYPSRIPIAQLRDAVFGKLLEQGICPGGNTLAALHYKEGNSERPWHEAFLWRPDGVKAKTTQPEAKAHAEHLSALLLVEIMMVLFTHQVRTLESIGQGRVIAPIPNASVDIQEAADALVRFLAVKRRYANSEFVEVGSQNYLPAPAKKYLAQINQDEEQMRERLLTHNLAEKSGNGLIVSADHLVLAAHDPQGGGFRCQKCRAYYLHRAGGVCIHCGGQVLPDPQGKWDDDYYTYLARAESQSFRLNAEELTGQTDTLSRAQRQRHFQEVFLENENERAQGVDLLSVTTTMEAGVDIGSLSAVMMSNMPPRRFNYQQRVGRAGRRGHALSLAVTLCRGRTHDSYYYARPEAMTGDAPPPPYVDTASKTIFRRVLNKEVLRRAIGANSAVTTDSVHGEFGSVQEWIETRTDPNGKRANLQAFLADPQQWAEIRHLAAQLSTCTRLTTEDVHQALEDLRTLPQRIDEVADDKHLIQDHLSERLAHQGLLPMFGFPTRTRLLYLDKLTQIDGVNFPPKNVVDRDLDLAISAFAPGAEIVRDKRVHQAVGVVNLRPSGRGLAKAEPGFYPPLSEENPRPLGVCKHCRAIHEQEAFAGHIGEEMTCPTCGQEQLHVMDAREPRHFYASGEPKDYSGFFEIRGFTTRPTVAVLSGEQVAVTNALLTTAPNDAQNEVLTFNDYAGRGGFDFGAGPLQGAYSADLSAKPAAQREKGSKRIALLSRRRTDTLGIGVRQWPAHHAAPSDTVEGRAAWYSLAFALRDAAAVMLDIESGELDGGLYVGVENGQALASAFLSDRLENGAGYARHLGNEQVFGQLLAQLGGSLRQKWEAHAAECDASCAQCLRDYTNLAFHPILDWRLALDMGELLHHSAPLSLRGSHWENLYQGQESPIWNSLTQLQFEPLDTNSPLPIFVRNTKQGKKLTFLRHPLWTSEHPDIVTTHQIASEFGEVSEGVSPFMLLRRPSDAL</sequence>
<dbReference type="InterPro" id="IPR014001">
    <property type="entry name" value="Helicase_ATP-bd"/>
</dbReference>
<keyword evidence="1" id="KW-0547">Nucleotide-binding</keyword>
<dbReference type="RefSeq" id="WP_189643870.1">
    <property type="nucleotide sequence ID" value="NZ_BNAL01000037.1"/>
</dbReference>
<evidence type="ECO:0008006" key="7">
    <source>
        <dbReference type="Google" id="ProtNLM"/>
    </source>
</evidence>
<dbReference type="Proteomes" id="UP000632154">
    <property type="component" value="Unassembled WGS sequence"/>
</dbReference>
<dbReference type="InterPro" id="IPR001650">
    <property type="entry name" value="Helicase_C-like"/>
</dbReference>
<evidence type="ECO:0000256" key="1">
    <source>
        <dbReference type="ARBA" id="ARBA00022741"/>
    </source>
</evidence>
<dbReference type="PROSITE" id="PS51192">
    <property type="entry name" value="HELICASE_ATP_BIND_1"/>
    <property type="match status" value="1"/>
</dbReference>
<keyword evidence="6" id="KW-1185">Reference proteome</keyword>
<dbReference type="SMART" id="SM00490">
    <property type="entry name" value="HELICc"/>
    <property type="match status" value="1"/>
</dbReference>
<keyword evidence="2" id="KW-0067">ATP-binding</keyword>
<dbReference type="InterPro" id="IPR027417">
    <property type="entry name" value="P-loop_NTPase"/>
</dbReference>
<protein>
    <recommendedName>
        <fullName evidence="7">DEAD/DEAH box helicase</fullName>
    </recommendedName>
</protein>
<evidence type="ECO:0000313" key="6">
    <source>
        <dbReference type="Proteomes" id="UP000632154"/>
    </source>
</evidence>
<feature type="domain" description="Helicase ATP-binding" evidence="3">
    <location>
        <begin position="101"/>
        <end position="386"/>
    </location>
</feature>
<reference evidence="6" key="1">
    <citation type="journal article" date="2019" name="Int. J. Syst. Evol. Microbiol.">
        <title>The Global Catalogue of Microorganisms (GCM) 10K type strain sequencing project: providing services to taxonomists for standard genome sequencing and annotation.</title>
        <authorList>
            <consortium name="The Broad Institute Genomics Platform"/>
            <consortium name="The Broad Institute Genome Sequencing Center for Infectious Disease"/>
            <person name="Wu L."/>
            <person name="Ma J."/>
        </authorList>
    </citation>
    <scope>NUCLEOTIDE SEQUENCE [LARGE SCALE GENOMIC DNA]</scope>
    <source>
        <strain evidence="6">CGMCC 1.18439</strain>
    </source>
</reference>
<gene>
    <name evidence="5" type="ORF">GCM10017783_22760</name>
</gene>
<dbReference type="SMART" id="SM00487">
    <property type="entry name" value="DEXDc"/>
    <property type="match status" value="1"/>
</dbReference>
<dbReference type="SUPFAM" id="SSF52540">
    <property type="entry name" value="P-loop containing nucleoside triphosphate hydrolases"/>
    <property type="match status" value="2"/>
</dbReference>
<evidence type="ECO:0000313" key="5">
    <source>
        <dbReference type="EMBL" id="GHG09711.1"/>
    </source>
</evidence>